<dbReference type="RefSeq" id="WP_289453986.1">
    <property type="nucleotide sequence ID" value="NZ_JAUCGQ010000001.1"/>
</dbReference>
<dbReference type="Proteomes" id="UP001529338">
    <property type="component" value="Unassembled WGS sequence"/>
</dbReference>
<reference evidence="2 3" key="1">
    <citation type="submission" date="2023-06" db="EMBL/GenBank/DDBJ databases">
        <title>Cellulomonas sp. MW4 Whole genome sequence.</title>
        <authorList>
            <person name="Park S."/>
        </authorList>
    </citation>
    <scope>NUCLEOTIDE SEQUENCE [LARGE SCALE GENOMIC DNA]</scope>
    <source>
        <strain evidence="2 3">MW4</strain>
    </source>
</reference>
<evidence type="ECO:0000313" key="2">
    <source>
        <dbReference type="EMBL" id="MDM7854289.1"/>
    </source>
</evidence>
<feature type="transmembrane region" description="Helical" evidence="1">
    <location>
        <begin position="226"/>
        <end position="247"/>
    </location>
</feature>
<evidence type="ECO:0000256" key="1">
    <source>
        <dbReference type="SAM" id="Phobius"/>
    </source>
</evidence>
<feature type="transmembrane region" description="Helical" evidence="1">
    <location>
        <begin position="353"/>
        <end position="375"/>
    </location>
</feature>
<protein>
    <submittedName>
        <fullName evidence="2">Uncharacterized protein</fullName>
    </submittedName>
</protein>
<accession>A0ABT7SDM3</accession>
<dbReference type="EMBL" id="JAUCGQ010000001">
    <property type="protein sequence ID" value="MDM7854289.1"/>
    <property type="molecule type" value="Genomic_DNA"/>
</dbReference>
<sequence length="480" mass="49421">MRLWQAAARDLGEHALALQLDEACPSDLDGRSSWTGRSYDLIQLGRSAQARDELLRAGATPPSGSDLTARDVVLAAACAACGDDGAWHWLLAAAARIDGGAWLAALVGAVADQRGELATADSAWVAARGSGAHGRTARVRAGVAIVASRRRDDPQDVGRLVLDVVGAAIAADLERRPGVAVAIAQGLLERGDVAGARLVLRTTLMLVPSSAEVRAALGAVPARRPVTVVAVATALAAVLIGGLIALTTVVPAPGVRVIGIVAVSLGGALWARRVPLPGMTAAESAVWRDVRGLVWDEQEQRLVPPGNRNGGWYGIAAIAGLAAGTALVAPALAALSALAGSGFAAWADSGSAGFAYLAGAALGTAGGVLLVRWAIRARRRSRARRELSARAQSRAREGASCRCWSDAWLRGWLAEETAAQHLADAQALAVIPGSQVRRCPSTGTLWLVGPLAADGLWLALRGDAPRAAPQPDQQGDGFYL</sequence>
<keyword evidence="1" id="KW-0472">Membrane</keyword>
<evidence type="ECO:0000313" key="3">
    <source>
        <dbReference type="Proteomes" id="UP001529338"/>
    </source>
</evidence>
<gene>
    <name evidence="2" type="ORF">QRT04_05030</name>
</gene>
<organism evidence="2 3">
    <name type="scientific">Cellulomonas alba</name>
    <dbReference type="NCBI Taxonomy" id="3053467"/>
    <lineage>
        <taxon>Bacteria</taxon>
        <taxon>Bacillati</taxon>
        <taxon>Actinomycetota</taxon>
        <taxon>Actinomycetes</taxon>
        <taxon>Micrococcales</taxon>
        <taxon>Cellulomonadaceae</taxon>
        <taxon>Cellulomonas</taxon>
    </lineage>
</organism>
<feature type="transmembrane region" description="Helical" evidence="1">
    <location>
        <begin position="253"/>
        <end position="271"/>
    </location>
</feature>
<comment type="caution">
    <text evidence="2">The sequence shown here is derived from an EMBL/GenBank/DDBJ whole genome shotgun (WGS) entry which is preliminary data.</text>
</comment>
<feature type="transmembrane region" description="Helical" evidence="1">
    <location>
        <begin position="311"/>
        <end position="333"/>
    </location>
</feature>
<keyword evidence="3" id="KW-1185">Reference proteome</keyword>
<name>A0ABT7SDM3_9CELL</name>
<keyword evidence="1" id="KW-0812">Transmembrane</keyword>
<proteinExistence type="predicted"/>
<keyword evidence="1" id="KW-1133">Transmembrane helix</keyword>